<keyword evidence="1" id="KW-1133">Transmembrane helix</keyword>
<feature type="transmembrane region" description="Helical" evidence="1">
    <location>
        <begin position="38"/>
        <end position="65"/>
    </location>
</feature>
<evidence type="ECO:0000256" key="1">
    <source>
        <dbReference type="SAM" id="Phobius"/>
    </source>
</evidence>
<feature type="transmembrane region" description="Helical" evidence="1">
    <location>
        <begin position="173"/>
        <end position="194"/>
    </location>
</feature>
<keyword evidence="1" id="KW-0472">Membrane</keyword>
<dbReference type="EMBL" id="JAJAPW010000004">
    <property type="protein sequence ID" value="MCB4799182.1"/>
    <property type="molecule type" value="Genomic_DNA"/>
</dbReference>
<accession>A0A9X1L4D1</accession>
<sequence>MGWTATFQIPLLLSLSFHAGILLLNSFTQNKNYVSNTIIALVLVLFCLCIYQPAATAFLIPITIFTISKKKLLVKHCFYLVAFLFTSLIVYYIIFQLSLKWYNVMPADRTALSLFKIPYKLILFYLRELRMLMYGSGILVLKKLTLIIGIISFLGFFYLLIVKKQHRYKNLKFFLFFSLVLAFSYTPNILSSSYYVCSRVIAPAAIIVLFYQFYFFRHLILKKKLNKKIGVFIALLFIILSSINQNIFISKIQQTEFLAIKESVNQISLENKKDIVIIKPKDSFLIKNKFYKNNYADEFGQVSSSRIWVAKPMFQQLLAERKNETPLKLNYKISTINEEINKPVKDSIIIDLRYVLKNAFK</sequence>
<dbReference type="RefSeq" id="WP_226543694.1">
    <property type="nucleotide sequence ID" value="NZ_JAJAPW010000004.1"/>
</dbReference>
<organism evidence="2 3">
    <name type="scientific">Neotamlana laminarinivorans</name>
    <dbReference type="NCBI Taxonomy" id="2883124"/>
    <lineage>
        <taxon>Bacteria</taxon>
        <taxon>Pseudomonadati</taxon>
        <taxon>Bacteroidota</taxon>
        <taxon>Flavobacteriia</taxon>
        <taxon>Flavobacteriales</taxon>
        <taxon>Flavobacteriaceae</taxon>
        <taxon>Neotamlana</taxon>
    </lineage>
</organism>
<gene>
    <name evidence="2" type="ORF">LG649_10015</name>
</gene>
<reference evidence="2" key="1">
    <citation type="submission" date="2021-10" db="EMBL/GenBank/DDBJ databases">
        <title>Tamlana sargassums sp. nov., and Tamlana laminarinivorans sp. nov., two new bacteria isolated from the brown alga.</title>
        <authorList>
            <person name="Li J."/>
        </authorList>
    </citation>
    <scope>NUCLEOTIDE SEQUENCE</scope>
    <source>
        <strain evidence="2">PT2-4</strain>
    </source>
</reference>
<name>A0A9X1L4D1_9FLAO</name>
<proteinExistence type="predicted"/>
<feature type="transmembrane region" description="Helical" evidence="1">
    <location>
        <begin position="200"/>
        <end position="217"/>
    </location>
</feature>
<dbReference type="AlphaFoldDB" id="A0A9X1L4D1"/>
<comment type="caution">
    <text evidence="2">The sequence shown here is derived from an EMBL/GenBank/DDBJ whole genome shotgun (WGS) entry which is preliminary data.</text>
</comment>
<evidence type="ECO:0000313" key="2">
    <source>
        <dbReference type="EMBL" id="MCB4799182.1"/>
    </source>
</evidence>
<feature type="transmembrane region" description="Helical" evidence="1">
    <location>
        <begin position="77"/>
        <end position="95"/>
    </location>
</feature>
<protein>
    <submittedName>
        <fullName evidence="2">Glucosyltransferase domain-containing protein</fullName>
    </submittedName>
</protein>
<evidence type="ECO:0000313" key="3">
    <source>
        <dbReference type="Proteomes" id="UP001139199"/>
    </source>
</evidence>
<feature type="transmembrane region" description="Helical" evidence="1">
    <location>
        <begin position="131"/>
        <end position="161"/>
    </location>
</feature>
<dbReference type="Proteomes" id="UP001139199">
    <property type="component" value="Unassembled WGS sequence"/>
</dbReference>
<keyword evidence="3" id="KW-1185">Reference proteome</keyword>
<feature type="transmembrane region" description="Helical" evidence="1">
    <location>
        <begin position="229"/>
        <end position="248"/>
    </location>
</feature>
<keyword evidence="1" id="KW-0812">Transmembrane</keyword>